<proteinExistence type="predicted"/>
<keyword evidence="3" id="KW-1185">Reference proteome</keyword>
<name>A0A183B2G4_9TREM</name>
<dbReference type="Proteomes" id="UP000272942">
    <property type="component" value="Unassembled WGS sequence"/>
</dbReference>
<dbReference type="AlphaFoldDB" id="A0A183B2G4"/>
<sequence length="356" mass="39401">MMRVVLIVRVRINGETERPLWQTTSFGRTKESSDLFKRQISAGPAFNLTPTQLSPTRVPTSQHAMARPPEMTHLVGRTKSSPSDHARALMTQSAIRGQFNEAVVLDDPDTMDLFDSPARLACPRPMVSISPEHAPRYFADPRFVASDQHHRTSLDRGHANRLHESFELSRDSGASYPSSTSSMTQSVFFPSDSAWMASGHHAYDGGQSSTTASTAASASGRRRRVRQGVMRSHSQRAAELFDPRFMGGGTVPEPQGFAFSPAFYQRSISHTVPLEAMGPDMAWPPVLAQWHHRRPVAGDPNLFTSQPLDAGVVRKERILCGGRSSNDLIHVNRTKHGHPQHHHSASAIYECLEEQP</sequence>
<evidence type="ECO:0000313" key="4">
    <source>
        <dbReference type="WBParaSite" id="ECPE_0001343801-mRNA-1"/>
    </source>
</evidence>
<protein>
    <submittedName>
        <fullName evidence="2 4">Uncharacterized protein</fullName>
    </submittedName>
</protein>
<dbReference type="EMBL" id="UZAN01055009">
    <property type="protein sequence ID" value="VDP90671.1"/>
    <property type="molecule type" value="Genomic_DNA"/>
</dbReference>
<accession>A0A183B2G4</accession>
<dbReference type="WBParaSite" id="ECPE_0001343801-mRNA-1">
    <property type="protein sequence ID" value="ECPE_0001343801-mRNA-1"/>
    <property type="gene ID" value="ECPE_0001343801"/>
</dbReference>
<reference evidence="4" key="1">
    <citation type="submission" date="2016-06" db="UniProtKB">
        <authorList>
            <consortium name="WormBaseParasite"/>
        </authorList>
    </citation>
    <scope>IDENTIFICATION</scope>
</reference>
<organism evidence="4">
    <name type="scientific">Echinostoma caproni</name>
    <dbReference type="NCBI Taxonomy" id="27848"/>
    <lineage>
        <taxon>Eukaryota</taxon>
        <taxon>Metazoa</taxon>
        <taxon>Spiralia</taxon>
        <taxon>Lophotrochozoa</taxon>
        <taxon>Platyhelminthes</taxon>
        <taxon>Trematoda</taxon>
        <taxon>Digenea</taxon>
        <taxon>Plagiorchiida</taxon>
        <taxon>Echinostomata</taxon>
        <taxon>Echinostomatoidea</taxon>
        <taxon>Echinostomatidae</taxon>
        <taxon>Echinostoma</taxon>
    </lineage>
</organism>
<gene>
    <name evidence="2" type="ORF">ECPE_LOCUS13399</name>
</gene>
<evidence type="ECO:0000313" key="3">
    <source>
        <dbReference type="Proteomes" id="UP000272942"/>
    </source>
</evidence>
<evidence type="ECO:0000313" key="2">
    <source>
        <dbReference type="EMBL" id="VDP90671.1"/>
    </source>
</evidence>
<feature type="region of interest" description="Disordered" evidence="1">
    <location>
        <begin position="200"/>
        <end position="234"/>
    </location>
</feature>
<reference evidence="2 3" key="2">
    <citation type="submission" date="2018-11" db="EMBL/GenBank/DDBJ databases">
        <authorList>
            <consortium name="Pathogen Informatics"/>
        </authorList>
    </citation>
    <scope>NUCLEOTIDE SEQUENCE [LARGE SCALE GENOMIC DNA]</scope>
    <source>
        <strain evidence="2 3">Egypt</strain>
    </source>
</reference>
<dbReference type="OrthoDB" id="5914531at2759"/>
<feature type="compositionally biased region" description="Low complexity" evidence="1">
    <location>
        <begin position="205"/>
        <end position="219"/>
    </location>
</feature>
<evidence type="ECO:0000256" key="1">
    <source>
        <dbReference type="SAM" id="MobiDB-lite"/>
    </source>
</evidence>